<keyword evidence="4" id="KW-1185">Reference proteome</keyword>
<reference evidence="2" key="2">
    <citation type="submission" date="2020-08" db="EMBL/GenBank/DDBJ databases">
        <authorList>
            <person name="Kikuchi T."/>
        </authorList>
    </citation>
    <scope>NUCLEOTIDE SEQUENCE</scope>
    <source>
        <strain evidence="1">Ka4C1</strain>
    </source>
</reference>
<reference evidence="5" key="1">
    <citation type="submission" date="2016-11" db="UniProtKB">
        <authorList>
            <consortium name="WormBaseParasite"/>
        </authorList>
    </citation>
    <scope>IDENTIFICATION</scope>
</reference>
<gene>
    <name evidence="1" type="ORF">BXYJ_LOCUS206</name>
</gene>
<proteinExistence type="predicted"/>
<name>A0A1I7S6V1_BURXY</name>
<dbReference type="Proteomes" id="UP000659654">
    <property type="component" value="Unassembled WGS sequence"/>
</dbReference>
<dbReference type="AlphaFoldDB" id="A0A1I7S6V1"/>
<dbReference type="EMBL" id="CAJFDI010000001">
    <property type="protein sequence ID" value="CAD5207970.1"/>
    <property type="molecule type" value="Genomic_DNA"/>
</dbReference>
<accession>A0A1I7S6V1</accession>
<dbReference type="WBParaSite" id="BXY_0873900.1">
    <property type="protein sequence ID" value="BXY_0873900.1"/>
    <property type="gene ID" value="BXY_0873900"/>
</dbReference>
<dbReference type="EMBL" id="CAJFCV020000001">
    <property type="protein sequence ID" value="CAG9079736.1"/>
    <property type="molecule type" value="Genomic_DNA"/>
</dbReference>
<evidence type="ECO:0000313" key="2">
    <source>
        <dbReference type="EMBL" id="CAG9079736.1"/>
    </source>
</evidence>
<evidence type="ECO:0000313" key="5">
    <source>
        <dbReference type="WBParaSite" id="BXY_0873900.1"/>
    </source>
</evidence>
<evidence type="ECO:0000313" key="1">
    <source>
        <dbReference type="EMBL" id="CAD5207970.1"/>
    </source>
</evidence>
<sequence>MLIFFVLFVAAAAAVPSPDRKVKNEESRDALEVENGNFTKLLEKFAPQHRDGIADLLRCAALNSTEILEKFASLVLESEPPIFEFIIPGYLEPWQAKCFTESNDKFIVALFNLLNALEGHYGPQVDNRAKIFPLFVAYTDLCHKDHKFALPCKNDLQFIRENVRDQHTVRKDVERHYRAVELTGALSYVVANLIPGELCKFDLEGRLNPSVFTRKFDPKEPAIQTCKAGDFDNTIFLASGAFL</sequence>
<dbReference type="Proteomes" id="UP000582659">
    <property type="component" value="Unassembled WGS sequence"/>
</dbReference>
<protein>
    <submittedName>
        <fullName evidence="1">(pine wood nematode) hypothetical protein</fullName>
    </submittedName>
</protein>
<organism evidence="3 5">
    <name type="scientific">Bursaphelenchus xylophilus</name>
    <name type="common">Pinewood nematode worm</name>
    <name type="synonym">Aphelenchoides xylophilus</name>
    <dbReference type="NCBI Taxonomy" id="6326"/>
    <lineage>
        <taxon>Eukaryota</taxon>
        <taxon>Metazoa</taxon>
        <taxon>Ecdysozoa</taxon>
        <taxon>Nematoda</taxon>
        <taxon>Chromadorea</taxon>
        <taxon>Rhabditida</taxon>
        <taxon>Tylenchina</taxon>
        <taxon>Tylenchomorpha</taxon>
        <taxon>Aphelenchoidea</taxon>
        <taxon>Aphelenchoididae</taxon>
        <taxon>Bursaphelenchus</taxon>
    </lineage>
</organism>
<evidence type="ECO:0000313" key="4">
    <source>
        <dbReference type="Proteomes" id="UP000659654"/>
    </source>
</evidence>
<evidence type="ECO:0000313" key="3">
    <source>
        <dbReference type="Proteomes" id="UP000095284"/>
    </source>
</evidence>
<dbReference type="Proteomes" id="UP000095284">
    <property type="component" value="Unplaced"/>
</dbReference>